<feature type="domain" description="Membrane protein 6-pyruvoyl-tetrahydropterin synthase-related" evidence="2">
    <location>
        <begin position="95"/>
        <end position="399"/>
    </location>
</feature>
<evidence type="ECO:0000313" key="3">
    <source>
        <dbReference type="EMBL" id="OGM65029.1"/>
    </source>
</evidence>
<feature type="transmembrane region" description="Helical" evidence="1">
    <location>
        <begin position="235"/>
        <end position="255"/>
    </location>
</feature>
<organism evidence="3 4">
    <name type="scientific">Candidatus Woesebacteria bacterium RIFCSPLOWO2_01_FULL_39_25</name>
    <dbReference type="NCBI Taxonomy" id="1802521"/>
    <lineage>
        <taxon>Bacteria</taxon>
        <taxon>Candidatus Woeseibacteriota</taxon>
    </lineage>
</organism>
<feature type="transmembrane region" description="Helical" evidence="1">
    <location>
        <begin position="300"/>
        <end position="321"/>
    </location>
</feature>
<feature type="transmembrane region" description="Helical" evidence="1">
    <location>
        <begin position="6"/>
        <end position="22"/>
    </location>
</feature>
<dbReference type="EMBL" id="MGHH01000007">
    <property type="protein sequence ID" value="OGM65029.1"/>
    <property type="molecule type" value="Genomic_DNA"/>
</dbReference>
<feature type="transmembrane region" description="Helical" evidence="1">
    <location>
        <begin position="328"/>
        <end position="346"/>
    </location>
</feature>
<feature type="transmembrane region" description="Helical" evidence="1">
    <location>
        <begin position="29"/>
        <end position="45"/>
    </location>
</feature>
<dbReference type="Pfam" id="PF10131">
    <property type="entry name" value="PTPS_related"/>
    <property type="match status" value="1"/>
</dbReference>
<comment type="caution">
    <text evidence="3">The sequence shown here is derived from an EMBL/GenBank/DDBJ whole genome shotgun (WGS) entry which is preliminary data.</text>
</comment>
<dbReference type="InterPro" id="IPR018776">
    <property type="entry name" value="Membrane_prot_PTPS-rel_domain"/>
</dbReference>
<evidence type="ECO:0000259" key="2">
    <source>
        <dbReference type="Pfam" id="PF10131"/>
    </source>
</evidence>
<evidence type="ECO:0000313" key="4">
    <source>
        <dbReference type="Proteomes" id="UP000176725"/>
    </source>
</evidence>
<feature type="transmembrane region" description="Helical" evidence="1">
    <location>
        <begin position="366"/>
        <end position="383"/>
    </location>
</feature>
<keyword evidence="1" id="KW-0472">Membrane</keyword>
<reference evidence="3 4" key="1">
    <citation type="journal article" date="2016" name="Nat. Commun.">
        <title>Thousands of microbial genomes shed light on interconnected biogeochemical processes in an aquifer system.</title>
        <authorList>
            <person name="Anantharaman K."/>
            <person name="Brown C.T."/>
            <person name="Hug L.A."/>
            <person name="Sharon I."/>
            <person name="Castelle C.J."/>
            <person name="Probst A.J."/>
            <person name="Thomas B.C."/>
            <person name="Singh A."/>
            <person name="Wilkins M.J."/>
            <person name="Karaoz U."/>
            <person name="Brodie E.L."/>
            <person name="Williams K.H."/>
            <person name="Hubbard S.S."/>
            <person name="Banfield J.F."/>
        </authorList>
    </citation>
    <scope>NUCLEOTIDE SEQUENCE [LARGE SCALE GENOMIC DNA]</scope>
</reference>
<accession>A0A1F8BN00</accession>
<proteinExistence type="predicted"/>
<feature type="transmembrane region" description="Helical" evidence="1">
    <location>
        <begin position="542"/>
        <end position="561"/>
    </location>
</feature>
<feature type="transmembrane region" description="Helical" evidence="1">
    <location>
        <begin position="86"/>
        <end position="108"/>
    </location>
</feature>
<keyword evidence="1" id="KW-1133">Transmembrane helix</keyword>
<feature type="transmembrane region" description="Helical" evidence="1">
    <location>
        <begin position="170"/>
        <end position="186"/>
    </location>
</feature>
<dbReference type="AlphaFoldDB" id="A0A1F8BN00"/>
<feature type="transmembrane region" description="Helical" evidence="1">
    <location>
        <begin position="390"/>
        <end position="407"/>
    </location>
</feature>
<feature type="transmembrane region" description="Helical" evidence="1">
    <location>
        <begin position="115"/>
        <end position="135"/>
    </location>
</feature>
<name>A0A1F8BN00_9BACT</name>
<evidence type="ECO:0000256" key="1">
    <source>
        <dbReference type="SAM" id="Phobius"/>
    </source>
</evidence>
<protein>
    <recommendedName>
        <fullName evidence="2">Membrane protein 6-pyruvoyl-tetrahydropterin synthase-related domain-containing protein</fullName>
    </recommendedName>
</protein>
<keyword evidence="1" id="KW-0812">Transmembrane</keyword>
<sequence>MVFVSLVATFVYLTFLLLLKIYRKKPLSNILILLGFSTLPIISILRQGSYESGDLTINIVKLMSFYKALTDGQLIPRWAGDLNATYGYPNFIFAYPLPYYLGSFYHFLGLNFLNSLKLVLITSYITSGIAMYLWLKNHVTKEAAFFGAIFYLFAPYHLVDMHFRVDIGEMLAFVFLPLSLSLINGVKERNAFIWKFLTGLCIAALILSHQAVSLLGIPFLFLYSILITKKKKMKNLLNSFFPFILGLLFSAYYWIPVLLEGKFTHQLTEIQSQIIFPKLSDLLYSPWRLGFLFQGPMGELAPIVGYAHWIIILIAAYLIIVKRNRNKFILFLFISFCFYLFLTQSVSKPIWGVFTNLRKIQFPFRILSIIIFVSSSLAAFVVQNIKNKKIYYFLLTLAIGSTILNWGNRGNVPEIKDKIIAGELPLWTARGEGLGPAAPVWVPATAMWQKEIPKTHLKVIKGEAQILSENRSNIRHAYIINVKEKSYLKENTYYFPGWELKIDGIIKEINYEDEYYPGIILFAVEPGLHTINLLFRDTPVRYYSLLLSFLSVFLIGVLMLIRNYKK</sequence>
<gene>
    <name evidence="3" type="ORF">A2893_05230</name>
</gene>
<dbReference type="STRING" id="1802521.A2893_05230"/>
<dbReference type="Proteomes" id="UP000176725">
    <property type="component" value="Unassembled WGS sequence"/>
</dbReference>
<feature type="transmembrane region" description="Helical" evidence="1">
    <location>
        <begin position="192"/>
        <end position="223"/>
    </location>
</feature>